<dbReference type="GO" id="GO:0003862">
    <property type="term" value="F:3-isopropylmalate dehydrogenase activity"/>
    <property type="evidence" value="ECO:0007669"/>
    <property type="project" value="UniProtKB-EC"/>
</dbReference>
<keyword evidence="7" id="KW-0432">Leucine biosynthesis</keyword>
<comment type="subunit">
    <text evidence="4">Homodimer.</text>
</comment>
<dbReference type="InterPro" id="IPR050501">
    <property type="entry name" value="ICDH/IPMDH"/>
</dbReference>
<dbReference type="NCBIfam" id="NF002898">
    <property type="entry name" value="PRK03437.1"/>
    <property type="match status" value="1"/>
</dbReference>
<dbReference type="GO" id="GO:0046553">
    <property type="term" value="F:D-malate dehydrogenase (decarboxylating) (NAD+) activity"/>
    <property type="evidence" value="ECO:0007669"/>
    <property type="project" value="UniProtKB-EC"/>
</dbReference>
<keyword evidence="12" id="KW-0520">NAD</keyword>
<keyword evidence="8" id="KW-0028">Amino-acid biosynthesis</keyword>
<dbReference type="FunFam" id="3.40.718.10:FF:000006">
    <property type="entry name" value="3-isopropylmalate dehydrogenase"/>
    <property type="match status" value="1"/>
</dbReference>
<dbReference type="InterPro" id="IPR011829">
    <property type="entry name" value="TTC_DH"/>
</dbReference>
<dbReference type="AlphaFoldDB" id="A0A7S7SLB2"/>
<dbReference type="SMART" id="SM01329">
    <property type="entry name" value="Iso_dh"/>
    <property type="match status" value="1"/>
</dbReference>
<dbReference type="PROSITE" id="PS00470">
    <property type="entry name" value="IDH_IMDH"/>
    <property type="match status" value="1"/>
</dbReference>
<keyword evidence="13" id="KW-0464">Manganese</keyword>
<dbReference type="EMBL" id="CP063849">
    <property type="protein sequence ID" value="QOY88251.1"/>
    <property type="molecule type" value="Genomic_DNA"/>
</dbReference>
<evidence type="ECO:0000256" key="3">
    <source>
        <dbReference type="ARBA" id="ARBA00008319"/>
    </source>
</evidence>
<protein>
    <recommendedName>
        <fullName evidence="15">3-IPM-DH</fullName>
        <ecNumber evidence="6">1.1.1.83</ecNumber>
        <ecNumber evidence="5">1.1.1.85</ecNumber>
    </recommendedName>
</protein>
<sequence length="354" mass="38205">MKKLSIALLPGDGIGMEVVPAARKVLEKSGAAAGVHLSFEQFDWGSDHYFRMGQMMPVDALERLRAHDSILLGAVGHPDIPDHITLNGMLLPIRRGFDLYVNERPAYLYAGVESPLRGYEPGAIDMVVVRENTEGEYTNVGGFVYHHLPEEVAIQTSVFTRHGCERIIRYAFDLARRRNQKRKVASITKSNAQGYGMVLWDRIFREVSAEYPDIETESLLVDAAAMNFVRRPASFDVVVASNLFGDILSDLSAIVTGSIGLAPSANLDPRRNAPSLFEPVHGSAPDIAGKGVSNPLATILAAAMMMDHLGEPEMSASIEGAVRAVLADGKVLTADLGGRSTTADVTAAVLAHLA</sequence>
<dbReference type="Proteomes" id="UP000593892">
    <property type="component" value="Chromosome"/>
</dbReference>
<evidence type="ECO:0000256" key="5">
    <source>
        <dbReference type="ARBA" id="ARBA00013101"/>
    </source>
</evidence>
<dbReference type="GO" id="GO:0009098">
    <property type="term" value="P:L-leucine biosynthetic process"/>
    <property type="evidence" value="ECO:0007669"/>
    <property type="project" value="UniProtKB-KW"/>
</dbReference>
<evidence type="ECO:0000256" key="11">
    <source>
        <dbReference type="ARBA" id="ARBA00023002"/>
    </source>
</evidence>
<proteinExistence type="inferred from homology"/>
<dbReference type="NCBIfam" id="TIGR02089">
    <property type="entry name" value="TTC"/>
    <property type="match status" value="1"/>
</dbReference>
<evidence type="ECO:0000256" key="15">
    <source>
        <dbReference type="ARBA" id="ARBA00033138"/>
    </source>
</evidence>
<dbReference type="EC" id="1.1.1.83" evidence="6"/>
<dbReference type="EC" id="1.1.1.85" evidence="5"/>
<gene>
    <name evidence="18" type="ORF">IRI77_36885</name>
</gene>
<evidence type="ECO:0000256" key="2">
    <source>
        <dbReference type="ARBA" id="ARBA00001946"/>
    </source>
</evidence>
<dbReference type="GO" id="GO:0000287">
    <property type="term" value="F:magnesium ion binding"/>
    <property type="evidence" value="ECO:0007669"/>
    <property type="project" value="InterPro"/>
</dbReference>
<feature type="domain" description="Isopropylmalate dehydrogenase-like" evidence="17">
    <location>
        <begin position="5"/>
        <end position="349"/>
    </location>
</feature>
<evidence type="ECO:0000256" key="8">
    <source>
        <dbReference type="ARBA" id="ARBA00022605"/>
    </source>
</evidence>
<name>A0A7S7SLB2_PALFE</name>
<evidence type="ECO:0000256" key="13">
    <source>
        <dbReference type="ARBA" id="ARBA00023211"/>
    </source>
</evidence>
<evidence type="ECO:0000259" key="17">
    <source>
        <dbReference type="SMART" id="SM01329"/>
    </source>
</evidence>
<keyword evidence="19" id="KW-1185">Reference proteome</keyword>
<comment type="cofactor">
    <cofactor evidence="2">
        <name>Mg(2+)</name>
        <dbReference type="ChEBI" id="CHEBI:18420"/>
    </cofactor>
</comment>
<dbReference type="PANTHER" id="PTHR43275:SF1">
    <property type="entry name" value="D-MALATE DEHYDROGENASE [DECARBOXYLATING]"/>
    <property type="match status" value="1"/>
</dbReference>
<evidence type="ECO:0000256" key="7">
    <source>
        <dbReference type="ARBA" id="ARBA00022430"/>
    </source>
</evidence>
<keyword evidence="10" id="KW-0460">Magnesium</keyword>
<evidence type="ECO:0000256" key="9">
    <source>
        <dbReference type="ARBA" id="ARBA00022723"/>
    </source>
</evidence>
<evidence type="ECO:0000256" key="4">
    <source>
        <dbReference type="ARBA" id="ARBA00011738"/>
    </source>
</evidence>
<comment type="similarity">
    <text evidence="3">Belongs to the isocitrate and isopropylmalate dehydrogenases family. LeuB type 1 subfamily.</text>
</comment>
<comment type="catalytic activity">
    <reaction evidence="16">
        <text>(R)-malate + NAD(+) = pyruvate + CO2 + NADH</text>
        <dbReference type="Rhea" id="RHEA:18365"/>
        <dbReference type="ChEBI" id="CHEBI:15361"/>
        <dbReference type="ChEBI" id="CHEBI:15588"/>
        <dbReference type="ChEBI" id="CHEBI:16526"/>
        <dbReference type="ChEBI" id="CHEBI:57540"/>
        <dbReference type="ChEBI" id="CHEBI:57945"/>
        <dbReference type="EC" id="1.1.1.83"/>
    </reaction>
</comment>
<keyword evidence="11 18" id="KW-0560">Oxidoreductase</keyword>
<dbReference type="Gene3D" id="3.40.718.10">
    <property type="entry name" value="Isopropylmalate Dehydrogenase"/>
    <property type="match status" value="1"/>
</dbReference>
<dbReference type="KEGG" id="pfer:IRI77_36885"/>
<evidence type="ECO:0000256" key="16">
    <source>
        <dbReference type="ARBA" id="ARBA00049301"/>
    </source>
</evidence>
<evidence type="ECO:0000313" key="19">
    <source>
        <dbReference type="Proteomes" id="UP000593892"/>
    </source>
</evidence>
<comment type="cofactor">
    <cofactor evidence="1">
        <name>Mn(2+)</name>
        <dbReference type="ChEBI" id="CHEBI:29035"/>
    </cofactor>
</comment>
<dbReference type="Pfam" id="PF00180">
    <property type="entry name" value="Iso_dh"/>
    <property type="match status" value="1"/>
</dbReference>
<organism evidence="18 19">
    <name type="scientific">Paludibaculum fermentans</name>
    <dbReference type="NCBI Taxonomy" id="1473598"/>
    <lineage>
        <taxon>Bacteria</taxon>
        <taxon>Pseudomonadati</taxon>
        <taxon>Acidobacteriota</taxon>
        <taxon>Terriglobia</taxon>
        <taxon>Bryobacterales</taxon>
        <taxon>Bryobacteraceae</taxon>
        <taxon>Paludibaculum</taxon>
    </lineage>
</organism>
<accession>A0A7S7SLB2</accession>
<dbReference type="GO" id="GO:0051287">
    <property type="term" value="F:NAD binding"/>
    <property type="evidence" value="ECO:0007669"/>
    <property type="project" value="InterPro"/>
</dbReference>
<evidence type="ECO:0000256" key="14">
    <source>
        <dbReference type="ARBA" id="ARBA00023304"/>
    </source>
</evidence>
<dbReference type="InterPro" id="IPR024084">
    <property type="entry name" value="IsoPropMal-DH-like_dom"/>
</dbReference>
<evidence type="ECO:0000256" key="6">
    <source>
        <dbReference type="ARBA" id="ARBA00013126"/>
    </source>
</evidence>
<evidence type="ECO:0000256" key="12">
    <source>
        <dbReference type="ARBA" id="ARBA00023027"/>
    </source>
</evidence>
<dbReference type="SUPFAM" id="SSF53659">
    <property type="entry name" value="Isocitrate/Isopropylmalate dehydrogenase-like"/>
    <property type="match status" value="1"/>
</dbReference>
<dbReference type="InterPro" id="IPR019818">
    <property type="entry name" value="IsoCit/isopropylmalate_DH_CS"/>
</dbReference>
<keyword evidence="9" id="KW-0479">Metal-binding</keyword>
<evidence type="ECO:0000256" key="10">
    <source>
        <dbReference type="ARBA" id="ARBA00022842"/>
    </source>
</evidence>
<reference evidence="18 19" key="1">
    <citation type="submission" date="2020-10" db="EMBL/GenBank/DDBJ databases">
        <title>Complete genome sequence of Paludibaculum fermentans P105T, a facultatively anaerobic acidobacterium capable of dissimilatory Fe(III) reduction.</title>
        <authorList>
            <person name="Dedysh S.N."/>
            <person name="Beletsky A.V."/>
            <person name="Kulichevskaya I.S."/>
            <person name="Mardanov A.V."/>
            <person name="Ravin N.V."/>
        </authorList>
    </citation>
    <scope>NUCLEOTIDE SEQUENCE [LARGE SCALE GENOMIC DNA]</scope>
    <source>
        <strain evidence="18 19">P105</strain>
    </source>
</reference>
<evidence type="ECO:0000313" key="18">
    <source>
        <dbReference type="EMBL" id="QOY88251.1"/>
    </source>
</evidence>
<evidence type="ECO:0000256" key="1">
    <source>
        <dbReference type="ARBA" id="ARBA00001936"/>
    </source>
</evidence>
<dbReference type="PANTHER" id="PTHR43275">
    <property type="entry name" value="D-MALATE DEHYDROGENASE [DECARBOXYLATING]"/>
    <property type="match status" value="1"/>
</dbReference>
<dbReference type="RefSeq" id="WP_194449914.1">
    <property type="nucleotide sequence ID" value="NZ_CP063849.1"/>
</dbReference>
<keyword evidence="14" id="KW-0100">Branched-chain amino acid biosynthesis</keyword>